<gene>
    <name evidence="1" type="ORF">OSH00_04970</name>
</gene>
<proteinExistence type="predicted"/>
<dbReference type="AlphaFoldDB" id="A0A9X3IFS0"/>
<dbReference type="Proteomes" id="UP001146019">
    <property type="component" value="Unassembled WGS sequence"/>
</dbReference>
<sequence>MISMQAPLEYTHAYKSLMGQKHDLLEQTFFSVDLHVNPQTTPIFLAHSIGDPIASVQHSLDM</sequence>
<evidence type="ECO:0000313" key="1">
    <source>
        <dbReference type="EMBL" id="MCX5467093.1"/>
    </source>
</evidence>
<reference evidence="1" key="1">
    <citation type="submission" date="2022-11" db="EMBL/GenBank/DDBJ databases">
        <title>Biodiversity and phylogenetic relationships of bacteria.</title>
        <authorList>
            <person name="Machado R.A.R."/>
            <person name="Bhat A."/>
            <person name="Loulou A."/>
            <person name="Kallel S."/>
        </authorList>
    </citation>
    <scope>NUCLEOTIDE SEQUENCE</scope>
    <source>
        <strain evidence="1">A-IN1</strain>
    </source>
</reference>
<name>A0A9X3IFS0_9GAMM</name>
<comment type="caution">
    <text evidence="1">The sequence shown here is derived from an EMBL/GenBank/DDBJ whole genome shotgun (WGS) entry which is preliminary data.</text>
</comment>
<dbReference type="RefSeq" id="WP_266129506.1">
    <property type="nucleotide sequence ID" value="NZ_JAPKMY010000002.1"/>
</dbReference>
<keyword evidence="2" id="KW-1185">Reference proteome</keyword>
<evidence type="ECO:0000313" key="2">
    <source>
        <dbReference type="Proteomes" id="UP001146019"/>
    </source>
</evidence>
<accession>A0A9X3IFS0</accession>
<organism evidence="1 2">
    <name type="scientific">Acinetobacter nematophilus</name>
    <dbReference type="NCBI Taxonomy" id="2994642"/>
    <lineage>
        <taxon>Bacteria</taxon>
        <taxon>Pseudomonadati</taxon>
        <taxon>Pseudomonadota</taxon>
        <taxon>Gammaproteobacteria</taxon>
        <taxon>Moraxellales</taxon>
        <taxon>Moraxellaceae</taxon>
        <taxon>Acinetobacter</taxon>
    </lineage>
</organism>
<dbReference type="EMBL" id="JAPKMY010000002">
    <property type="protein sequence ID" value="MCX5467093.1"/>
    <property type="molecule type" value="Genomic_DNA"/>
</dbReference>
<protein>
    <submittedName>
        <fullName evidence="1">Uncharacterized protein</fullName>
    </submittedName>
</protein>